<sequence length="221" mass="25242">MKEPCRMLIRAVLLCLLLLPMGWLMAAYSGFSSVVLQRVESQYGVAAKRRVLDWEGLMTDSTLLNAQESTKLRAVNDFFNKVRWLDDLTVWGKNDYWATPLEFLERNAGDCEDFSIAKYFTLRELGVPESKLRIMYVKALAYNQAHMVLLYYASPSAMPLVLDNINPKIEPASKRTDLVPVYSFNGSGLWINNSPTGQKVGTSDRIGPWRDLLARLQQERR</sequence>
<dbReference type="SUPFAM" id="SSF54001">
    <property type="entry name" value="Cysteine proteinases"/>
    <property type="match status" value="1"/>
</dbReference>
<dbReference type="Gene3D" id="3.10.620.30">
    <property type="match status" value="1"/>
</dbReference>
<keyword evidence="2" id="KW-1185">Reference proteome</keyword>
<organism evidence="1 2">
    <name type="scientific">Pokkaliibacter plantistimulans</name>
    <dbReference type="NCBI Taxonomy" id="1635171"/>
    <lineage>
        <taxon>Bacteria</taxon>
        <taxon>Pseudomonadati</taxon>
        <taxon>Pseudomonadota</taxon>
        <taxon>Gammaproteobacteria</taxon>
        <taxon>Oceanospirillales</taxon>
        <taxon>Balneatrichaceae</taxon>
        <taxon>Pokkaliibacter</taxon>
    </lineage>
</organism>
<evidence type="ECO:0008006" key="3">
    <source>
        <dbReference type="Google" id="ProtNLM"/>
    </source>
</evidence>
<dbReference type="Pfam" id="PF06035">
    <property type="entry name" value="Peptidase_C93"/>
    <property type="match status" value="1"/>
</dbReference>
<dbReference type="Proteomes" id="UP000248090">
    <property type="component" value="Unassembled WGS sequence"/>
</dbReference>
<dbReference type="EMBL" id="LAPT01000095">
    <property type="protein sequence ID" value="PXF29840.1"/>
    <property type="molecule type" value="Genomic_DNA"/>
</dbReference>
<protein>
    <recommendedName>
        <fullName evidence="3">Sulfate adenylyltransferase</fullName>
    </recommendedName>
</protein>
<evidence type="ECO:0000313" key="1">
    <source>
        <dbReference type="EMBL" id="PXF29840.1"/>
    </source>
</evidence>
<dbReference type="InterPro" id="IPR038765">
    <property type="entry name" value="Papain-like_cys_pep_sf"/>
</dbReference>
<accession>A0ABX5LW41</accession>
<dbReference type="PANTHER" id="PTHR39327:SF1">
    <property type="entry name" value="BLR5470 PROTEIN"/>
    <property type="match status" value="1"/>
</dbReference>
<dbReference type="InterPro" id="IPR010319">
    <property type="entry name" value="Transglutaminase-like_Cys_pept"/>
</dbReference>
<comment type="caution">
    <text evidence="1">The sequence shown here is derived from an EMBL/GenBank/DDBJ whole genome shotgun (WGS) entry which is preliminary data.</text>
</comment>
<evidence type="ECO:0000313" key="2">
    <source>
        <dbReference type="Proteomes" id="UP000248090"/>
    </source>
</evidence>
<dbReference type="PANTHER" id="PTHR39327">
    <property type="match status" value="1"/>
</dbReference>
<name>A0ABX5LW41_9GAMM</name>
<gene>
    <name evidence="1" type="ORF">WH50_18625</name>
</gene>
<reference evidence="1 2" key="1">
    <citation type="submission" date="2015-03" db="EMBL/GenBank/DDBJ databases">
        <authorList>
            <person name="Krishnan R."/>
            <person name="Midha S."/>
            <person name="Patil P.B."/>
            <person name="Rameshkumar N."/>
        </authorList>
    </citation>
    <scope>NUCLEOTIDE SEQUENCE [LARGE SCALE GENOMIC DNA]</scope>
    <source>
        <strain evidence="1 2">L1E11</strain>
    </source>
</reference>
<proteinExistence type="predicted"/>